<dbReference type="SUPFAM" id="SSF56059">
    <property type="entry name" value="Glutathione synthetase ATP-binding domain-like"/>
    <property type="match status" value="1"/>
</dbReference>
<dbReference type="Gene3D" id="3.30.1490.20">
    <property type="entry name" value="ATP-grasp fold, A domain"/>
    <property type="match status" value="1"/>
</dbReference>
<dbReference type="RefSeq" id="WP_117453086.1">
    <property type="nucleotide sequence ID" value="NZ_JAKVPQ010000028.1"/>
</dbReference>
<protein>
    <submittedName>
        <fullName evidence="6">Carbamoylphosphate synthase large subunit</fullName>
    </submittedName>
</protein>
<evidence type="ECO:0000313" key="6">
    <source>
        <dbReference type="EMBL" id="MCH4287597.1"/>
    </source>
</evidence>
<evidence type="ECO:0000259" key="5">
    <source>
        <dbReference type="PROSITE" id="PS50975"/>
    </source>
</evidence>
<keyword evidence="7" id="KW-1185">Reference proteome</keyword>
<reference evidence="6 7" key="1">
    <citation type="submission" date="2022-02" db="EMBL/GenBank/DDBJ databases">
        <title>Genome of Erysipelotrichaceae sp. nov. NSJ-176 isolated from human feces.</title>
        <authorList>
            <person name="Abdugheni R."/>
        </authorList>
    </citation>
    <scope>NUCLEOTIDE SEQUENCE [LARGE SCALE GENOMIC DNA]</scope>
    <source>
        <strain evidence="6 7">NSJ-176</strain>
    </source>
</reference>
<keyword evidence="3 4" id="KW-0067">ATP-binding</keyword>
<dbReference type="EMBL" id="JAKVPQ010000028">
    <property type="protein sequence ID" value="MCH4287597.1"/>
    <property type="molecule type" value="Genomic_DNA"/>
</dbReference>
<dbReference type="PANTHER" id="PTHR43585">
    <property type="entry name" value="FUMIPYRROLE BIOSYNTHESIS PROTEIN C"/>
    <property type="match status" value="1"/>
</dbReference>
<organism evidence="6 7">
    <name type="scientific">Amedibacillus hominis</name>
    <dbReference type="NCBI Taxonomy" id="2897776"/>
    <lineage>
        <taxon>Bacteria</taxon>
        <taxon>Bacillati</taxon>
        <taxon>Bacillota</taxon>
        <taxon>Erysipelotrichia</taxon>
        <taxon>Erysipelotrichales</taxon>
        <taxon>Erysipelotrichaceae</taxon>
        <taxon>Amedibacillus</taxon>
    </lineage>
</organism>
<comment type="caution">
    <text evidence="6">The sequence shown here is derived from an EMBL/GenBank/DDBJ whole genome shotgun (WGS) entry which is preliminary data.</text>
</comment>
<accession>A0ABS9RD64</accession>
<dbReference type="Gene3D" id="3.30.470.20">
    <property type="entry name" value="ATP-grasp fold, B domain"/>
    <property type="match status" value="1"/>
</dbReference>
<name>A0ABS9RD64_9FIRM</name>
<keyword evidence="2 4" id="KW-0547">Nucleotide-binding</keyword>
<evidence type="ECO:0000256" key="1">
    <source>
        <dbReference type="ARBA" id="ARBA00022598"/>
    </source>
</evidence>
<evidence type="ECO:0000256" key="2">
    <source>
        <dbReference type="ARBA" id="ARBA00022741"/>
    </source>
</evidence>
<evidence type="ECO:0000256" key="3">
    <source>
        <dbReference type="ARBA" id="ARBA00022840"/>
    </source>
</evidence>
<dbReference type="Proteomes" id="UP001202402">
    <property type="component" value="Unassembled WGS sequence"/>
</dbReference>
<dbReference type="InterPro" id="IPR013815">
    <property type="entry name" value="ATP_grasp_subdomain_1"/>
</dbReference>
<feature type="domain" description="ATP-grasp" evidence="5">
    <location>
        <begin position="118"/>
        <end position="314"/>
    </location>
</feature>
<dbReference type="PANTHER" id="PTHR43585:SF2">
    <property type="entry name" value="ATP-GRASP ENZYME FSQD"/>
    <property type="match status" value="1"/>
</dbReference>
<keyword evidence="1" id="KW-0436">Ligase</keyword>
<sequence>MNFIFISPNFPENYWKFCESLRINGVNVLGIGDQPYEALSYECKHSLQEYYYVNDMNDYEQLFKAVAFFSYKYGKIDWLESNNEYWMRYDAKLRTDFHITTGYQEDEVEMVRNKALMKKGYLKAHIKSARQIEVQSYPQVKDFVQKCGYPCIAKPKDGVGAFQTYRLNCDEDVEKFMKQPHENYVMEEFIEGTIVTYDGIVDSLGTIILETSHVFPVGIMDIVNQKNHLAYYSEREIPSDLKKAGKAVLKAFKAKGRWFHLEFFRLAHDKEGMGKKDDLIGLEVNMRVPGGYTADMIDYANEIDAYQIWADMVCGYGARSLKKAPYYGYMHHKNIIGTIVIAQKIFCKPMVHIYGCMNICQKYGRMPWEMKHLSLVLKRWTKYMHL</sequence>
<dbReference type="InterPro" id="IPR052032">
    <property type="entry name" value="ATP-dep_AA_Ligase"/>
</dbReference>
<proteinExistence type="predicted"/>
<gene>
    <name evidence="6" type="ORF">LQE99_20960</name>
</gene>
<evidence type="ECO:0000313" key="7">
    <source>
        <dbReference type="Proteomes" id="UP001202402"/>
    </source>
</evidence>
<dbReference type="InterPro" id="IPR011761">
    <property type="entry name" value="ATP-grasp"/>
</dbReference>
<dbReference type="Gene3D" id="3.40.50.20">
    <property type="match status" value="1"/>
</dbReference>
<evidence type="ECO:0000256" key="4">
    <source>
        <dbReference type="PROSITE-ProRule" id="PRU00409"/>
    </source>
</evidence>
<dbReference type="PROSITE" id="PS50975">
    <property type="entry name" value="ATP_GRASP"/>
    <property type="match status" value="1"/>
</dbReference>